<accession>A0ABN9SSM4</accession>
<organism evidence="1 2">
    <name type="scientific">Prorocentrum cordatum</name>
    <dbReference type="NCBI Taxonomy" id="2364126"/>
    <lineage>
        <taxon>Eukaryota</taxon>
        <taxon>Sar</taxon>
        <taxon>Alveolata</taxon>
        <taxon>Dinophyceae</taxon>
        <taxon>Prorocentrales</taxon>
        <taxon>Prorocentraceae</taxon>
        <taxon>Prorocentrum</taxon>
    </lineage>
</organism>
<dbReference type="Proteomes" id="UP001189429">
    <property type="component" value="Unassembled WGS sequence"/>
</dbReference>
<proteinExistence type="predicted"/>
<evidence type="ECO:0000313" key="1">
    <source>
        <dbReference type="EMBL" id="CAK0835079.1"/>
    </source>
</evidence>
<sequence length="125" mass="13517">MLGPENSIGPWPSEVSGEYGVRGPHFFVKYSERLRPPPTRELLGSIREDWETPMQKLTNHEVKLADVGPESCYRVLLEETRRRARGFAVGSAGGGVGPALAAMSAAPRPAVLRRLLAPGADVGCH</sequence>
<protein>
    <submittedName>
        <fullName evidence="1">Uncharacterized protein</fullName>
    </submittedName>
</protein>
<keyword evidence="2" id="KW-1185">Reference proteome</keyword>
<gene>
    <name evidence="1" type="ORF">PCOR1329_LOCUS32234</name>
</gene>
<dbReference type="EMBL" id="CAUYUJ010012991">
    <property type="protein sequence ID" value="CAK0835079.1"/>
    <property type="molecule type" value="Genomic_DNA"/>
</dbReference>
<name>A0ABN9SSM4_9DINO</name>
<comment type="caution">
    <text evidence="1">The sequence shown here is derived from an EMBL/GenBank/DDBJ whole genome shotgun (WGS) entry which is preliminary data.</text>
</comment>
<evidence type="ECO:0000313" key="2">
    <source>
        <dbReference type="Proteomes" id="UP001189429"/>
    </source>
</evidence>
<reference evidence="1" key="1">
    <citation type="submission" date="2023-10" db="EMBL/GenBank/DDBJ databases">
        <authorList>
            <person name="Chen Y."/>
            <person name="Shah S."/>
            <person name="Dougan E. K."/>
            <person name="Thang M."/>
            <person name="Chan C."/>
        </authorList>
    </citation>
    <scope>NUCLEOTIDE SEQUENCE [LARGE SCALE GENOMIC DNA]</scope>
</reference>